<evidence type="ECO:0000313" key="3">
    <source>
        <dbReference type="EMBL" id="RKS77397.1"/>
    </source>
</evidence>
<dbReference type="InParanoid" id="A0A420XRG8"/>
<dbReference type="InterPro" id="IPR038763">
    <property type="entry name" value="DHH_sf"/>
</dbReference>
<dbReference type="EMBL" id="RBWV01000010">
    <property type="protein sequence ID" value="RKS77397.1"/>
    <property type="molecule type" value="Genomic_DNA"/>
</dbReference>
<dbReference type="Pfam" id="PF01368">
    <property type="entry name" value="DHH"/>
    <property type="match status" value="1"/>
</dbReference>
<name>A0A420XRG8_9ACTN</name>
<dbReference type="RefSeq" id="WP_121192446.1">
    <property type="nucleotide sequence ID" value="NZ_RBWV01000010.1"/>
</dbReference>
<dbReference type="GO" id="GO:0003676">
    <property type="term" value="F:nucleic acid binding"/>
    <property type="evidence" value="ECO:0007669"/>
    <property type="project" value="InterPro"/>
</dbReference>
<sequence>MSAAGTAATLDAALDDVAALLLHPAGPVVLAAHVAPDGDALGSSLAVAHALRSLDIEAVVSWGEEPFAVPRSLRVLPGWDAEFVVPPSRVPRAPGVLAAFDLASRGRLGLLEPLLDTAQAVTALDHHASHVPFAQVTALDPSAPATAVLAAALVDRLAVPLDPTIAGCLWVGLVTDTGSFRHPSTTPASLRLAARLVEAGAEAAALSRAVLDDVPVAFLPVLGAALCRARIAPGALDGHGLVTTWVPAVERRAAGLAVEDLAPVVDAVRRAAEIDTAGVLLEDDAGAWRLSLRSKGAVDVSAVAVALGGGGHRMAAGATLPGSLEQALEAVLDALAGVPTDEVA</sequence>
<dbReference type="SUPFAM" id="SSF64182">
    <property type="entry name" value="DHH phosphoesterases"/>
    <property type="match status" value="1"/>
</dbReference>
<gene>
    <name evidence="3" type="ORF">CLV35_1083</name>
</gene>
<accession>A0A420XRG8</accession>
<proteinExistence type="predicted"/>
<dbReference type="InterPro" id="IPR003156">
    <property type="entry name" value="DHHA1_dom"/>
</dbReference>
<evidence type="ECO:0000259" key="2">
    <source>
        <dbReference type="Pfam" id="PF02272"/>
    </source>
</evidence>
<evidence type="ECO:0000313" key="4">
    <source>
        <dbReference type="Proteomes" id="UP000281955"/>
    </source>
</evidence>
<organism evidence="3 4">
    <name type="scientific">Motilibacter peucedani</name>
    <dbReference type="NCBI Taxonomy" id="598650"/>
    <lineage>
        <taxon>Bacteria</taxon>
        <taxon>Bacillati</taxon>
        <taxon>Actinomycetota</taxon>
        <taxon>Actinomycetes</taxon>
        <taxon>Motilibacterales</taxon>
        <taxon>Motilibacteraceae</taxon>
        <taxon>Motilibacter</taxon>
    </lineage>
</organism>
<dbReference type="InterPro" id="IPR051319">
    <property type="entry name" value="Oligoribo/pAp-PDE_c-di-AMP_PDE"/>
</dbReference>
<evidence type="ECO:0000259" key="1">
    <source>
        <dbReference type="Pfam" id="PF01368"/>
    </source>
</evidence>
<dbReference type="Gene3D" id="3.10.310.30">
    <property type="match status" value="1"/>
</dbReference>
<comment type="caution">
    <text evidence="3">The sequence shown here is derived from an EMBL/GenBank/DDBJ whole genome shotgun (WGS) entry which is preliminary data.</text>
</comment>
<dbReference type="PANTHER" id="PTHR47618:SF1">
    <property type="entry name" value="BIFUNCTIONAL OLIGORIBONUCLEASE AND PAP PHOSPHATASE NRNA"/>
    <property type="match status" value="1"/>
</dbReference>
<dbReference type="PANTHER" id="PTHR47618">
    <property type="entry name" value="BIFUNCTIONAL OLIGORIBONUCLEASE AND PAP PHOSPHATASE NRNA"/>
    <property type="match status" value="1"/>
</dbReference>
<feature type="domain" description="DHHA1" evidence="2">
    <location>
        <begin position="255"/>
        <end position="335"/>
    </location>
</feature>
<reference evidence="3 4" key="1">
    <citation type="submission" date="2018-10" db="EMBL/GenBank/DDBJ databases">
        <title>Genomic Encyclopedia of Archaeal and Bacterial Type Strains, Phase II (KMG-II): from individual species to whole genera.</title>
        <authorList>
            <person name="Goeker M."/>
        </authorList>
    </citation>
    <scope>NUCLEOTIDE SEQUENCE [LARGE SCALE GENOMIC DNA]</scope>
    <source>
        <strain evidence="3 4">RP-AC37</strain>
    </source>
</reference>
<keyword evidence="4" id="KW-1185">Reference proteome</keyword>
<dbReference type="AlphaFoldDB" id="A0A420XRG8"/>
<feature type="domain" description="DDH" evidence="1">
    <location>
        <begin position="28"/>
        <end position="172"/>
    </location>
</feature>
<dbReference type="Gene3D" id="3.90.1640.10">
    <property type="entry name" value="inorganic pyrophosphatase (n-terminal core)"/>
    <property type="match status" value="1"/>
</dbReference>
<dbReference type="Proteomes" id="UP000281955">
    <property type="component" value="Unassembled WGS sequence"/>
</dbReference>
<dbReference type="InterPro" id="IPR001667">
    <property type="entry name" value="DDH_dom"/>
</dbReference>
<protein>
    <submittedName>
        <fullName evidence="3">Phosphoesterase RecJ-like protein</fullName>
    </submittedName>
</protein>
<dbReference type="Pfam" id="PF02272">
    <property type="entry name" value="DHHA1"/>
    <property type="match status" value="1"/>
</dbReference>
<dbReference type="OrthoDB" id="9803668at2"/>